<dbReference type="EMBL" id="MU001642">
    <property type="protein sequence ID" value="KAF2478966.1"/>
    <property type="molecule type" value="Genomic_DNA"/>
</dbReference>
<organism evidence="2 3">
    <name type="scientific">Neohortaea acidophila</name>
    <dbReference type="NCBI Taxonomy" id="245834"/>
    <lineage>
        <taxon>Eukaryota</taxon>
        <taxon>Fungi</taxon>
        <taxon>Dikarya</taxon>
        <taxon>Ascomycota</taxon>
        <taxon>Pezizomycotina</taxon>
        <taxon>Dothideomycetes</taxon>
        <taxon>Dothideomycetidae</taxon>
        <taxon>Mycosphaerellales</taxon>
        <taxon>Teratosphaeriaceae</taxon>
        <taxon>Neohortaea</taxon>
    </lineage>
</organism>
<gene>
    <name evidence="2" type="ORF">BDY17DRAFT_313575</name>
</gene>
<evidence type="ECO:0000256" key="1">
    <source>
        <dbReference type="SAM" id="Phobius"/>
    </source>
</evidence>
<proteinExistence type="predicted"/>
<dbReference type="RefSeq" id="XP_033585536.1">
    <property type="nucleotide sequence ID" value="XM_033735726.1"/>
</dbReference>
<keyword evidence="1" id="KW-0812">Transmembrane</keyword>
<reference evidence="2" key="1">
    <citation type="journal article" date="2020" name="Stud. Mycol.">
        <title>101 Dothideomycetes genomes: a test case for predicting lifestyles and emergence of pathogens.</title>
        <authorList>
            <person name="Haridas S."/>
            <person name="Albert R."/>
            <person name="Binder M."/>
            <person name="Bloem J."/>
            <person name="Labutti K."/>
            <person name="Salamov A."/>
            <person name="Andreopoulos B."/>
            <person name="Baker S."/>
            <person name="Barry K."/>
            <person name="Bills G."/>
            <person name="Bluhm B."/>
            <person name="Cannon C."/>
            <person name="Castanera R."/>
            <person name="Culley D."/>
            <person name="Daum C."/>
            <person name="Ezra D."/>
            <person name="Gonzalez J."/>
            <person name="Henrissat B."/>
            <person name="Kuo A."/>
            <person name="Liang C."/>
            <person name="Lipzen A."/>
            <person name="Lutzoni F."/>
            <person name="Magnuson J."/>
            <person name="Mondo S."/>
            <person name="Nolan M."/>
            <person name="Ohm R."/>
            <person name="Pangilinan J."/>
            <person name="Park H.-J."/>
            <person name="Ramirez L."/>
            <person name="Alfaro M."/>
            <person name="Sun H."/>
            <person name="Tritt A."/>
            <person name="Yoshinaga Y."/>
            <person name="Zwiers L.-H."/>
            <person name="Turgeon B."/>
            <person name="Goodwin S."/>
            <person name="Spatafora J."/>
            <person name="Crous P."/>
            <person name="Grigoriev I."/>
        </authorList>
    </citation>
    <scope>NUCLEOTIDE SEQUENCE</scope>
    <source>
        <strain evidence="2">CBS 113389</strain>
    </source>
</reference>
<dbReference type="InterPro" id="IPR013901">
    <property type="entry name" value="Anthrone_oxy"/>
</dbReference>
<evidence type="ECO:0008006" key="4">
    <source>
        <dbReference type="Google" id="ProtNLM"/>
    </source>
</evidence>
<dbReference type="OrthoDB" id="3644822at2759"/>
<dbReference type="Proteomes" id="UP000799767">
    <property type="component" value="Unassembled WGS sequence"/>
</dbReference>
<dbReference type="Pfam" id="PF08592">
    <property type="entry name" value="Anthrone_oxy"/>
    <property type="match status" value="1"/>
</dbReference>
<sequence length="214" mass="22941">MAIVPRDTTTILGIKAAVTGSTLLIAGGMANTSLSFIPNLIKAAQTMPSTRPSMSRLESGRLTPHPDGGNISAAHAAANEGYQMPAKQFVNMSKTAFATQVPPELLSIAASGYLAYHYRQLGASFAGYKWTAVAVLIASIFPFTGALMVPIDHKIAQIGGVEEKPEPYEDAPLDRHAERRNAVEFLRKWNSLNTLRSAIMFVAGGIGLWSLVEE</sequence>
<dbReference type="GeneID" id="54476728"/>
<keyword evidence="3" id="KW-1185">Reference proteome</keyword>
<protein>
    <recommendedName>
        <fullName evidence="4">DUF1772-domain-containing protein</fullName>
    </recommendedName>
</protein>
<evidence type="ECO:0000313" key="3">
    <source>
        <dbReference type="Proteomes" id="UP000799767"/>
    </source>
</evidence>
<accession>A0A6A6PGQ9</accession>
<evidence type="ECO:0000313" key="2">
    <source>
        <dbReference type="EMBL" id="KAF2478966.1"/>
    </source>
</evidence>
<feature type="transmembrane region" description="Helical" evidence="1">
    <location>
        <begin position="194"/>
        <end position="212"/>
    </location>
</feature>
<keyword evidence="1" id="KW-1133">Transmembrane helix</keyword>
<name>A0A6A6PGQ9_9PEZI</name>
<feature type="transmembrane region" description="Helical" evidence="1">
    <location>
        <begin position="130"/>
        <end position="149"/>
    </location>
</feature>
<dbReference type="AlphaFoldDB" id="A0A6A6PGQ9"/>
<keyword evidence="1" id="KW-0472">Membrane</keyword>